<dbReference type="PANTHER" id="PTHR30024:SF47">
    <property type="entry name" value="TAURINE-BINDING PERIPLASMIC PROTEIN"/>
    <property type="match status" value="1"/>
</dbReference>
<evidence type="ECO:0000256" key="1">
    <source>
        <dbReference type="ARBA" id="ARBA00004418"/>
    </source>
</evidence>
<sequence length="346" mass="36291">MRHTRIAAVFTHACAAALAATALAACGSSDSAVSHGGVTTLRYQGWTDQVTNAELADALGFFGGRIKLDWIGNTISGPQDIQAAATGQTDFGGAFAGAVAKLASAGAPITAVVDDGGADDQTFAGYYVLDSSSIHTAADLVGKKVGVNTLGGQNEADIHDALKKAGLTLAQIKSVQLVPLPPPNTEDALRKGQIDVAALQGGQFQQRALADGGIRPVFTELEQYGPFNGSEYVVRNDLIAENPAAVTAFATGVAKAIEWQRTTPVDQVIAEFAKIINARHRPNEDTSTLKYWRSVGIPARYGAISDIDFTRWQSWLQDTGAISGPLQPSKFYTNRFNSLAVGANGG</sequence>
<dbReference type="Gene3D" id="3.40.190.10">
    <property type="entry name" value="Periplasmic binding protein-like II"/>
    <property type="match status" value="2"/>
</dbReference>
<comment type="caution">
    <text evidence="6">The sequence shown here is derived from an EMBL/GenBank/DDBJ whole genome shotgun (WGS) entry which is preliminary data.</text>
</comment>
<proteinExistence type="inferred from homology"/>
<keyword evidence="7" id="KW-1185">Reference proteome</keyword>
<reference evidence="7" key="1">
    <citation type="journal article" date="2019" name="Int. J. Syst. Evol. Microbiol.">
        <title>The Global Catalogue of Microorganisms (GCM) 10K type strain sequencing project: providing services to taxonomists for standard genome sequencing and annotation.</title>
        <authorList>
            <consortium name="The Broad Institute Genomics Platform"/>
            <consortium name="The Broad Institute Genome Sequencing Center for Infectious Disease"/>
            <person name="Wu L."/>
            <person name="Ma J."/>
        </authorList>
    </citation>
    <scope>NUCLEOTIDE SEQUENCE [LARGE SCALE GENOMIC DNA]</scope>
    <source>
        <strain evidence="7">JCM 17688</strain>
    </source>
</reference>
<dbReference type="Pfam" id="PF09084">
    <property type="entry name" value="NMT1"/>
    <property type="match status" value="1"/>
</dbReference>
<evidence type="ECO:0000259" key="5">
    <source>
        <dbReference type="Pfam" id="PF09084"/>
    </source>
</evidence>
<organism evidence="6 7">
    <name type="scientific">Tsukamurella soli</name>
    <dbReference type="NCBI Taxonomy" id="644556"/>
    <lineage>
        <taxon>Bacteria</taxon>
        <taxon>Bacillati</taxon>
        <taxon>Actinomycetota</taxon>
        <taxon>Actinomycetes</taxon>
        <taxon>Mycobacteriales</taxon>
        <taxon>Tsukamurellaceae</taxon>
        <taxon>Tsukamurella</taxon>
    </lineage>
</organism>
<dbReference type="RefSeq" id="WP_344992108.1">
    <property type="nucleotide sequence ID" value="NZ_BAABFR010000011.1"/>
</dbReference>
<dbReference type="Proteomes" id="UP001500635">
    <property type="component" value="Unassembled WGS sequence"/>
</dbReference>
<feature type="domain" description="SsuA/THI5-like" evidence="5">
    <location>
        <begin position="79"/>
        <end position="264"/>
    </location>
</feature>
<protein>
    <submittedName>
        <fullName evidence="6">ABC transporter substrate-binding protein</fullName>
    </submittedName>
</protein>
<dbReference type="PANTHER" id="PTHR30024">
    <property type="entry name" value="ALIPHATIC SULFONATES-BINDING PROTEIN-RELATED"/>
    <property type="match status" value="1"/>
</dbReference>
<evidence type="ECO:0000256" key="4">
    <source>
        <dbReference type="SAM" id="SignalP"/>
    </source>
</evidence>
<dbReference type="SUPFAM" id="SSF53850">
    <property type="entry name" value="Periplasmic binding protein-like II"/>
    <property type="match status" value="1"/>
</dbReference>
<dbReference type="PROSITE" id="PS51257">
    <property type="entry name" value="PROKAR_LIPOPROTEIN"/>
    <property type="match status" value="1"/>
</dbReference>
<name>A0ABP8J9D9_9ACTN</name>
<gene>
    <name evidence="6" type="ORF">GCM10023147_11250</name>
</gene>
<feature type="chain" id="PRO_5045751472" evidence="4">
    <location>
        <begin position="25"/>
        <end position="346"/>
    </location>
</feature>
<accession>A0ABP8J9D9</accession>
<evidence type="ECO:0000256" key="3">
    <source>
        <dbReference type="ARBA" id="ARBA00022729"/>
    </source>
</evidence>
<keyword evidence="3 4" id="KW-0732">Signal</keyword>
<comment type="subcellular location">
    <subcellularLocation>
        <location evidence="1">Periplasm</location>
    </subcellularLocation>
</comment>
<evidence type="ECO:0000256" key="2">
    <source>
        <dbReference type="ARBA" id="ARBA00010742"/>
    </source>
</evidence>
<dbReference type="EMBL" id="BAABFR010000011">
    <property type="protein sequence ID" value="GAA4387152.1"/>
    <property type="molecule type" value="Genomic_DNA"/>
</dbReference>
<comment type="similarity">
    <text evidence="2">Belongs to the bacterial solute-binding protein SsuA/TauA family.</text>
</comment>
<evidence type="ECO:0000313" key="7">
    <source>
        <dbReference type="Proteomes" id="UP001500635"/>
    </source>
</evidence>
<feature type="signal peptide" evidence="4">
    <location>
        <begin position="1"/>
        <end position="24"/>
    </location>
</feature>
<evidence type="ECO:0000313" key="6">
    <source>
        <dbReference type="EMBL" id="GAA4387152.1"/>
    </source>
</evidence>
<dbReference type="InterPro" id="IPR015168">
    <property type="entry name" value="SsuA/THI5"/>
</dbReference>